<keyword evidence="3" id="KW-1185">Reference proteome</keyword>
<evidence type="ECO:0000256" key="1">
    <source>
        <dbReference type="SAM" id="MobiDB-lite"/>
    </source>
</evidence>
<evidence type="ECO:0000313" key="3">
    <source>
        <dbReference type="Proteomes" id="UP001341840"/>
    </source>
</evidence>
<dbReference type="Proteomes" id="UP001341840">
    <property type="component" value="Unassembled WGS sequence"/>
</dbReference>
<protein>
    <submittedName>
        <fullName evidence="2">Uncharacterized protein</fullName>
    </submittedName>
</protein>
<feature type="region of interest" description="Disordered" evidence="1">
    <location>
        <begin position="1"/>
        <end position="29"/>
    </location>
</feature>
<name>A0ABU6RPP1_9FABA</name>
<sequence>MGSSDEESENQVGGSFTELDEGDRGYIGEDDIVQGIGGDTSVDEDLGNDFYDDWHEKAVDGIAEIGQINLKEIGGSEIKKLHFQDRNIAFSFYKLYAKMNGFAVRKNRMRRNKYNEVIQKQFVRFREWYRET</sequence>
<organism evidence="2 3">
    <name type="scientific">Stylosanthes scabra</name>
    <dbReference type="NCBI Taxonomy" id="79078"/>
    <lineage>
        <taxon>Eukaryota</taxon>
        <taxon>Viridiplantae</taxon>
        <taxon>Streptophyta</taxon>
        <taxon>Embryophyta</taxon>
        <taxon>Tracheophyta</taxon>
        <taxon>Spermatophyta</taxon>
        <taxon>Magnoliopsida</taxon>
        <taxon>eudicotyledons</taxon>
        <taxon>Gunneridae</taxon>
        <taxon>Pentapetalae</taxon>
        <taxon>rosids</taxon>
        <taxon>fabids</taxon>
        <taxon>Fabales</taxon>
        <taxon>Fabaceae</taxon>
        <taxon>Papilionoideae</taxon>
        <taxon>50 kb inversion clade</taxon>
        <taxon>dalbergioids sensu lato</taxon>
        <taxon>Dalbergieae</taxon>
        <taxon>Pterocarpus clade</taxon>
        <taxon>Stylosanthes</taxon>
    </lineage>
</organism>
<reference evidence="2 3" key="1">
    <citation type="journal article" date="2023" name="Plants (Basel)">
        <title>Bridging the Gap: Combining Genomics and Transcriptomics Approaches to Understand Stylosanthes scabra, an Orphan Legume from the Brazilian Caatinga.</title>
        <authorList>
            <person name="Ferreira-Neto J.R.C."/>
            <person name="da Silva M.D."/>
            <person name="Binneck E."/>
            <person name="de Melo N.F."/>
            <person name="da Silva R.H."/>
            <person name="de Melo A.L.T.M."/>
            <person name="Pandolfi V."/>
            <person name="Bustamante F.O."/>
            <person name="Brasileiro-Vidal A.C."/>
            <person name="Benko-Iseppon A.M."/>
        </authorList>
    </citation>
    <scope>NUCLEOTIDE SEQUENCE [LARGE SCALE GENOMIC DNA]</scope>
    <source>
        <tissue evidence="2">Leaves</tissue>
    </source>
</reference>
<proteinExistence type="predicted"/>
<comment type="caution">
    <text evidence="2">The sequence shown here is derived from an EMBL/GenBank/DDBJ whole genome shotgun (WGS) entry which is preliminary data.</text>
</comment>
<evidence type="ECO:0000313" key="2">
    <source>
        <dbReference type="EMBL" id="MED6126032.1"/>
    </source>
</evidence>
<dbReference type="EMBL" id="JASCZI010031134">
    <property type="protein sequence ID" value="MED6126032.1"/>
    <property type="molecule type" value="Genomic_DNA"/>
</dbReference>
<accession>A0ABU6RPP1</accession>
<gene>
    <name evidence="2" type="ORF">PIB30_074454</name>
</gene>